<dbReference type="RefSeq" id="WP_204445457.1">
    <property type="nucleotide sequence ID" value="NZ_JACJKY010000006.1"/>
</dbReference>
<dbReference type="InterPro" id="IPR000642">
    <property type="entry name" value="Peptidase_M41"/>
</dbReference>
<evidence type="ECO:0000259" key="1">
    <source>
        <dbReference type="SMART" id="SM00382"/>
    </source>
</evidence>
<reference evidence="2" key="2">
    <citation type="journal article" date="2021" name="Sci. Rep.">
        <title>The distribution of antibiotic resistance genes in chicken gut microbiota commensals.</title>
        <authorList>
            <person name="Juricova H."/>
            <person name="Matiasovicova J."/>
            <person name="Kubasova T."/>
            <person name="Cejkova D."/>
            <person name="Rychlik I."/>
        </authorList>
    </citation>
    <scope>NUCLEOTIDE SEQUENCE</scope>
    <source>
        <strain evidence="2">An559</strain>
    </source>
</reference>
<dbReference type="GO" id="GO:0016887">
    <property type="term" value="F:ATP hydrolysis activity"/>
    <property type="evidence" value="ECO:0007669"/>
    <property type="project" value="InterPro"/>
</dbReference>
<organism evidence="2 3">
    <name type="scientific">Merdimmobilis hominis</name>
    <dbReference type="NCBI Taxonomy" id="2897707"/>
    <lineage>
        <taxon>Bacteria</taxon>
        <taxon>Bacillati</taxon>
        <taxon>Bacillota</taxon>
        <taxon>Clostridia</taxon>
        <taxon>Eubacteriales</taxon>
        <taxon>Oscillospiraceae</taxon>
        <taxon>Merdimmobilis</taxon>
    </lineage>
</organism>
<proteinExistence type="predicted"/>
<dbReference type="GO" id="GO:0004176">
    <property type="term" value="F:ATP-dependent peptidase activity"/>
    <property type="evidence" value="ECO:0007669"/>
    <property type="project" value="InterPro"/>
</dbReference>
<accession>A0A938X5B5</accession>
<dbReference type="Gene3D" id="1.10.8.60">
    <property type="match status" value="1"/>
</dbReference>
<evidence type="ECO:0000313" key="2">
    <source>
        <dbReference type="EMBL" id="MBM6920506.1"/>
    </source>
</evidence>
<dbReference type="PANTHER" id="PTHR23076:SF97">
    <property type="entry name" value="ATP-DEPENDENT ZINC METALLOPROTEASE YME1L1"/>
    <property type="match status" value="1"/>
</dbReference>
<sequence>MSAFDKVIGYETIKNELLQICDMVHNKECYEALGAKLPQGILLYGDPGLGKTLIAKCFIEESGLKSYVVRRNKGNDDFISNITETFQKAKENAAPCIVFLDDMDKFANEDSDHRDAEEYVAVQSGIDEVKNCDVFVLATANEMRKLPESLVRSGRFDRKIEVKCPTDKDANKIIEHYLSDKKVSEAVNMEDLSKMISYSSCAELETILNEAAISAAYKRKTDIEMEDLVKSVLRMIYDSPDNYTKTSSEDIKKTALHEAGHLVVSEVLCPGSVGLASLRSTGRDSTGGFIHRCKELSRRPYYVLVSLAGKAAVELYYCDTVASGCRSDINRACNYIRDGISENATLGFGMIDVSTRSFPETSENMNSRSEAVTHAELERYMRIAKDILLKNREFLERVTAALIEKETLLYSDIRALTEGTTITEVAV</sequence>
<dbReference type="EMBL" id="JACJKY010000006">
    <property type="protein sequence ID" value="MBM6920506.1"/>
    <property type="molecule type" value="Genomic_DNA"/>
</dbReference>
<dbReference type="Pfam" id="PF01434">
    <property type="entry name" value="Peptidase_M41"/>
    <property type="match status" value="1"/>
</dbReference>
<dbReference type="InterPro" id="IPR003593">
    <property type="entry name" value="AAA+_ATPase"/>
</dbReference>
<dbReference type="SUPFAM" id="SSF52540">
    <property type="entry name" value="P-loop containing nucleoside triphosphate hydrolases"/>
    <property type="match status" value="1"/>
</dbReference>
<dbReference type="Proteomes" id="UP000774750">
    <property type="component" value="Unassembled WGS sequence"/>
</dbReference>
<dbReference type="CDD" id="cd19481">
    <property type="entry name" value="RecA-like_protease"/>
    <property type="match status" value="1"/>
</dbReference>
<dbReference type="SMART" id="SM00382">
    <property type="entry name" value="AAA"/>
    <property type="match status" value="1"/>
</dbReference>
<dbReference type="GO" id="GO:0004222">
    <property type="term" value="F:metalloendopeptidase activity"/>
    <property type="evidence" value="ECO:0007669"/>
    <property type="project" value="InterPro"/>
</dbReference>
<dbReference type="InterPro" id="IPR027417">
    <property type="entry name" value="P-loop_NTPase"/>
</dbReference>
<name>A0A938X5B5_9FIRM</name>
<dbReference type="SUPFAM" id="SSF140990">
    <property type="entry name" value="FtsH protease domain-like"/>
    <property type="match status" value="1"/>
</dbReference>
<dbReference type="Gene3D" id="3.40.50.300">
    <property type="entry name" value="P-loop containing nucleotide triphosphate hydrolases"/>
    <property type="match status" value="1"/>
</dbReference>
<dbReference type="Pfam" id="PF00004">
    <property type="entry name" value="AAA"/>
    <property type="match status" value="1"/>
</dbReference>
<dbReference type="GO" id="GO:0005524">
    <property type="term" value="F:ATP binding"/>
    <property type="evidence" value="ECO:0007669"/>
    <property type="project" value="InterPro"/>
</dbReference>
<dbReference type="GO" id="GO:0006508">
    <property type="term" value="P:proteolysis"/>
    <property type="evidence" value="ECO:0007669"/>
    <property type="project" value="InterPro"/>
</dbReference>
<comment type="caution">
    <text evidence="2">The sequence shown here is derived from an EMBL/GenBank/DDBJ whole genome shotgun (WGS) entry which is preliminary data.</text>
</comment>
<dbReference type="PANTHER" id="PTHR23076">
    <property type="entry name" value="METALLOPROTEASE M41 FTSH"/>
    <property type="match status" value="1"/>
</dbReference>
<gene>
    <name evidence="2" type="ORF">H6A12_04965</name>
</gene>
<evidence type="ECO:0000313" key="3">
    <source>
        <dbReference type="Proteomes" id="UP000774750"/>
    </source>
</evidence>
<protein>
    <submittedName>
        <fullName evidence="2">AAA family ATPase</fullName>
    </submittedName>
</protein>
<dbReference type="AlphaFoldDB" id="A0A938X5B5"/>
<dbReference type="Gene3D" id="1.20.58.760">
    <property type="entry name" value="Peptidase M41"/>
    <property type="match status" value="1"/>
</dbReference>
<keyword evidence="3" id="KW-1185">Reference proteome</keyword>
<dbReference type="InterPro" id="IPR037219">
    <property type="entry name" value="Peptidase_M41-like"/>
</dbReference>
<feature type="domain" description="AAA+ ATPase" evidence="1">
    <location>
        <begin position="37"/>
        <end position="166"/>
    </location>
</feature>
<reference evidence="2" key="1">
    <citation type="submission" date="2020-08" db="EMBL/GenBank/DDBJ databases">
        <authorList>
            <person name="Cejkova D."/>
            <person name="Kubasova T."/>
            <person name="Jahodarova E."/>
            <person name="Rychlik I."/>
        </authorList>
    </citation>
    <scope>NUCLEOTIDE SEQUENCE</scope>
    <source>
        <strain evidence="2">An559</strain>
    </source>
</reference>
<dbReference type="InterPro" id="IPR003959">
    <property type="entry name" value="ATPase_AAA_core"/>
</dbReference>